<reference evidence="1" key="1">
    <citation type="submission" date="2018-11" db="EMBL/GenBank/DDBJ databases">
        <authorList>
            <consortium name="Genoscope - CEA"/>
            <person name="William W."/>
        </authorList>
    </citation>
    <scope>NUCLEOTIDE SEQUENCE</scope>
</reference>
<sequence length="37" mass="4779">MDSRPFRIVERSVSLWKMRKMRKMRWRKPWSTQNQKL</sequence>
<protein>
    <submittedName>
        <fullName evidence="1">Uncharacterized protein</fullName>
    </submittedName>
</protein>
<dbReference type="AlphaFoldDB" id="A0A3P6FNX3"/>
<proteinExistence type="predicted"/>
<organism evidence="1">
    <name type="scientific">Brassica oleracea</name>
    <name type="common">Wild cabbage</name>
    <dbReference type="NCBI Taxonomy" id="3712"/>
    <lineage>
        <taxon>Eukaryota</taxon>
        <taxon>Viridiplantae</taxon>
        <taxon>Streptophyta</taxon>
        <taxon>Embryophyta</taxon>
        <taxon>Tracheophyta</taxon>
        <taxon>Spermatophyta</taxon>
        <taxon>Magnoliopsida</taxon>
        <taxon>eudicotyledons</taxon>
        <taxon>Gunneridae</taxon>
        <taxon>Pentapetalae</taxon>
        <taxon>rosids</taxon>
        <taxon>malvids</taxon>
        <taxon>Brassicales</taxon>
        <taxon>Brassicaceae</taxon>
        <taxon>Brassiceae</taxon>
        <taxon>Brassica</taxon>
    </lineage>
</organism>
<evidence type="ECO:0000313" key="1">
    <source>
        <dbReference type="EMBL" id="VDD59913.1"/>
    </source>
</evidence>
<dbReference type="EMBL" id="LR031880">
    <property type="protein sequence ID" value="VDD59913.1"/>
    <property type="molecule type" value="Genomic_DNA"/>
</dbReference>
<accession>A0A3P6FNX3</accession>
<name>A0A3P6FNX3_BRAOL</name>
<gene>
    <name evidence="1" type="ORF">BOLC6T35366H</name>
</gene>